<dbReference type="EC" id="4.1.1.31" evidence="4 10"/>
<dbReference type="HAMAP" id="MF_00595">
    <property type="entry name" value="PEPcase_type1"/>
    <property type="match status" value="1"/>
</dbReference>
<evidence type="ECO:0000313" key="13">
    <source>
        <dbReference type="Proteomes" id="UP000427906"/>
    </source>
</evidence>
<dbReference type="EMBL" id="AP021874">
    <property type="protein sequence ID" value="BBO70773.1"/>
    <property type="molecule type" value="Genomic_DNA"/>
</dbReference>
<name>A0A5K7YR62_9BACT</name>
<dbReference type="GO" id="GO:0005829">
    <property type="term" value="C:cytosol"/>
    <property type="evidence" value="ECO:0007669"/>
    <property type="project" value="TreeGrafter"/>
</dbReference>
<comment type="function">
    <text evidence="2 10">Forms oxaloacetate, a four-carbon dicarboxylic acid source for the tricarboxylic acid cycle.</text>
</comment>
<keyword evidence="6 10" id="KW-0460">Magnesium</keyword>
<dbReference type="InterPro" id="IPR015813">
    <property type="entry name" value="Pyrv/PenolPyrv_kinase-like_dom"/>
</dbReference>
<protein>
    <recommendedName>
        <fullName evidence="5 10">Phosphoenolpyruvate carboxylase</fullName>
        <shortName evidence="10">PEPC</shortName>
        <shortName evidence="10">PEPCase</shortName>
        <ecNumber evidence="4 10">4.1.1.31</ecNumber>
    </recommendedName>
</protein>
<evidence type="ECO:0000256" key="10">
    <source>
        <dbReference type="HAMAP-Rule" id="MF_00595"/>
    </source>
</evidence>
<dbReference type="SUPFAM" id="SSF51621">
    <property type="entry name" value="Phosphoenolpyruvate/pyruvate domain"/>
    <property type="match status" value="1"/>
</dbReference>
<evidence type="ECO:0000256" key="1">
    <source>
        <dbReference type="ARBA" id="ARBA00001946"/>
    </source>
</evidence>
<dbReference type="Pfam" id="PF00311">
    <property type="entry name" value="PEPcase"/>
    <property type="match status" value="1"/>
</dbReference>
<evidence type="ECO:0000256" key="2">
    <source>
        <dbReference type="ARBA" id="ARBA00003670"/>
    </source>
</evidence>
<dbReference type="KEGG" id="dalk:DSCA_47030"/>
<proteinExistence type="inferred from homology"/>
<organism evidence="12 13">
    <name type="scientific">Desulfosarcina alkanivorans</name>
    <dbReference type="NCBI Taxonomy" id="571177"/>
    <lineage>
        <taxon>Bacteria</taxon>
        <taxon>Pseudomonadati</taxon>
        <taxon>Thermodesulfobacteriota</taxon>
        <taxon>Desulfobacteria</taxon>
        <taxon>Desulfobacterales</taxon>
        <taxon>Desulfosarcinaceae</taxon>
        <taxon>Desulfosarcina</taxon>
    </lineage>
</organism>
<keyword evidence="12" id="KW-0670">Pyruvate</keyword>
<feature type="active site" evidence="10">
    <location>
        <position position="159"/>
    </location>
</feature>
<comment type="similarity">
    <text evidence="3 10">Belongs to the PEPCase type 1 family.</text>
</comment>
<dbReference type="GO" id="GO:0008964">
    <property type="term" value="F:phosphoenolpyruvate carboxylase activity"/>
    <property type="evidence" value="ECO:0007669"/>
    <property type="project" value="UniProtKB-UniRule"/>
</dbReference>
<dbReference type="InterPro" id="IPR021135">
    <property type="entry name" value="PEP_COase"/>
</dbReference>
<evidence type="ECO:0000256" key="7">
    <source>
        <dbReference type="ARBA" id="ARBA00023239"/>
    </source>
</evidence>
<sequence>MSMAEKKTTTGKKRSRGITEPLQYKIDLIGRLVRQVVRRQAGADTARTIEDLMDLCEAAARSDQWRTHTGLQPRIQALDLDQLVWICRAFTTFFHLINEAERQEITRINRLAAQKETPERPRKGSILEAVHHLKQQGISEPDMDLLVRELDIEPTLTAHPTEVRRGTILFKQNRIAGLLARLSPDRVLSGRDRADTIDRIAHEVALLLVTDDVRPDRLRVQDEVKNGIYYQTHAIWETLPRIIGDLREALGTYFDISDQAPPFLRFRSWIGGDRDGNPFVTPAITARTLDAHRNAALDNHRKALEALWQEMSISSLRVAVPHALMEDIQHEADTIALDPDEVHRYRFEPFRLKIACMLERLKQFKTDPAGGAYSVSQFQDDLALLKNSLTHSGLGALSAYRSLSDLMVRSRVFGFHLAALDIRQHSRVHEAVIAELLRLSGVSENYPALAESEKVALLEKELANPRPLYRNREDLSDQTVELLDVFNLMRREMRRDEKAVGAYIVSMTHTVSDLLEVLLLAKEVGLWRMKGGVVTTPLDVVPLFETIDDLEGAAPLMASLYNHALYRRHLKARGDFQEIMLGYSDSNKDGGFWMANWALHKGQERLSDVCLQNNIRFRFFHGRGGSVGRGGGRANQAIFANPVQSRNGRMRFTEQGEVISFRYARPFIARRHLEQIVNAVLQTAYDTECDVGCSPPMQALMARIASQSMQAYRRLIDDAQLWQWYKQITPIEHIGSLPIASRPVSRVSASEVQFDDLRAIPWVFSWTQTRYNLPGWYGAGTAIAEEIAHDPKTLALLQEMWQSWPFFRTVVENVQLELARTRMEIARAYSGLSEKPFHDIIAAEFEKTRAAVLKITGQERLLDNHMAIQQSIVLRNPYTDVLNLIQIELLKRWAASSDKPSIPLRQALFLSINGIAAAMQSTG</sequence>
<evidence type="ECO:0000256" key="5">
    <source>
        <dbReference type="ARBA" id="ARBA00022419"/>
    </source>
</evidence>
<evidence type="ECO:0000256" key="9">
    <source>
        <dbReference type="ARBA" id="ARBA00048995"/>
    </source>
</evidence>
<evidence type="ECO:0000313" key="12">
    <source>
        <dbReference type="EMBL" id="BBO70773.1"/>
    </source>
</evidence>
<evidence type="ECO:0000256" key="3">
    <source>
        <dbReference type="ARBA" id="ARBA00008346"/>
    </source>
</evidence>
<comment type="cofactor">
    <cofactor evidence="1 10">
        <name>Mg(2+)</name>
        <dbReference type="ChEBI" id="CHEBI:18420"/>
    </cofactor>
</comment>
<comment type="catalytic activity">
    <reaction evidence="9 10">
        <text>oxaloacetate + phosphate = phosphoenolpyruvate + hydrogencarbonate</text>
        <dbReference type="Rhea" id="RHEA:28370"/>
        <dbReference type="ChEBI" id="CHEBI:16452"/>
        <dbReference type="ChEBI" id="CHEBI:17544"/>
        <dbReference type="ChEBI" id="CHEBI:43474"/>
        <dbReference type="ChEBI" id="CHEBI:58702"/>
        <dbReference type="EC" id="4.1.1.31"/>
    </reaction>
</comment>
<dbReference type="GO" id="GO:0006107">
    <property type="term" value="P:oxaloacetate metabolic process"/>
    <property type="evidence" value="ECO:0007669"/>
    <property type="project" value="UniProtKB-UniRule"/>
</dbReference>
<gene>
    <name evidence="10 12" type="primary">ppc</name>
    <name evidence="12" type="ORF">DSCA_47030</name>
</gene>
<dbReference type="PANTHER" id="PTHR30523:SF6">
    <property type="entry name" value="PHOSPHOENOLPYRUVATE CARBOXYLASE"/>
    <property type="match status" value="1"/>
</dbReference>
<keyword evidence="8 10" id="KW-0120">Carbon dioxide fixation</keyword>
<dbReference type="GO" id="GO:0006099">
    <property type="term" value="P:tricarboxylic acid cycle"/>
    <property type="evidence" value="ECO:0007669"/>
    <property type="project" value="InterPro"/>
</dbReference>
<dbReference type="PANTHER" id="PTHR30523">
    <property type="entry name" value="PHOSPHOENOLPYRUVATE CARBOXYLASE"/>
    <property type="match status" value="1"/>
</dbReference>
<dbReference type="PROSITE" id="PS00393">
    <property type="entry name" value="PEPCASE_2"/>
    <property type="match status" value="1"/>
</dbReference>
<dbReference type="AlphaFoldDB" id="A0A5K7YR62"/>
<dbReference type="NCBIfam" id="NF000584">
    <property type="entry name" value="PRK00009.1"/>
    <property type="match status" value="1"/>
</dbReference>
<keyword evidence="7 10" id="KW-0456">Lyase</keyword>
<evidence type="ECO:0000256" key="4">
    <source>
        <dbReference type="ARBA" id="ARBA00012305"/>
    </source>
</evidence>
<dbReference type="InterPro" id="IPR022805">
    <property type="entry name" value="PEP_COase_bac/pln-type"/>
</dbReference>
<dbReference type="PRINTS" id="PR00150">
    <property type="entry name" value="PEPCARBXLASE"/>
</dbReference>
<dbReference type="InterPro" id="IPR033129">
    <property type="entry name" value="PEPCASE_His_AS"/>
</dbReference>
<dbReference type="GO" id="GO:0000287">
    <property type="term" value="F:magnesium ion binding"/>
    <property type="evidence" value="ECO:0007669"/>
    <property type="project" value="UniProtKB-UniRule"/>
</dbReference>
<evidence type="ECO:0000256" key="11">
    <source>
        <dbReference type="PROSITE-ProRule" id="PRU10112"/>
    </source>
</evidence>
<reference evidence="12 13" key="1">
    <citation type="submission" date="2019-11" db="EMBL/GenBank/DDBJ databases">
        <title>Comparative genomics of hydrocarbon-degrading Desulfosarcina strains.</title>
        <authorList>
            <person name="Watanabe M."/>
            <person name="Kojima H."/>
            <person name="Fukui M."/>
        </authorList>
    </citation>
    <scope>NUCLEOTIDE SEQUENCE [LARGE SCALE GENOMIC DNA]</scope>
    <source>
        <strain evidence="12 13">PL12</strain>
    </source>
</reference>
<keyword evidence="13" id="KW-1185">Reference proteome</keyword>
<evidence type="ECO:0000256" key="8">
    <source>
        <dbReference type="ARBA" id="ARBA00023300"/>
    </source>
</evidence>
<comment type="subunit">
    <text evidence="10">Homotetramer.</text>
</comment>
<feature type="active site" evidence="10 11">
    <location>
        <position position="588"/>
    </location>
</feature>
<dbReference type="GO" id="GO:0015977">
    <property type="term" value="P:carbon fixation"/>
    <property type="evidence" value="ECO:0007669"/>
    <property type="project" value="UniProtKB-UniRule"/>
</dbReference>
<evidence type="ECO:0000256" key="6">
    <source>
        <dbReference type="ARBA" id="ARBA00022842"/>
    </source>
</evidence>
<accession>A0A5K7YR62</accession>
<dbReference type="Gene3D" id="1.20.1440.90">
    <property type="entry name" value="Phosphoenolpyruvate/pyruvate domain"/>
    <property type="match status" value="1"/>
</dbReference>
<dbReference type="Proteomes" id="UP000427906">
    <property type="component" value="Chromosome"/>
</dbReference>